<accession>A0A151NWS3</accession>
<protein>
    <submittedName>
        <fullName evidence="1">Uncharacterized protein</fullName>
    </submittedName>
</protein>
<dbReference type="EMBL" id="AKHW03001628">
    <property type="protein sequence ID" value="KYO41351.1"/>
    <property type="molecule type" value="Genomic_DNA"/>
</dbReference>
<gene>
    <name evidence="1" type="ORF">Y1Q_0006186</name>
</gene>
<sequence length="74" mass="8306">MVALVRARPIHVQTRGRVCAACLTLGQTKEVFYPGIAQTYKPTLSSCEVRKIKYANTFSRTKLCSPVSFELITR</sequence>
<name>A0A151NWS3_ALLMI</name>
<evidence type="ECO:0000313" key="1">
    <source>
        <dbReference type="EMBL" id="KYO41351.1"/>
    </source>
</evidence>
<proteinExistence type="predicted"/>
<dbReference type="AlphaFoldDB" id="A0A151NWS3"/>
<organism evidence="1 2">
    <name type="scientific">Alligator mississippiensis</name>
    <name type="common">American alligator</name>
    <dbReference type="NCBI Taxonomy" id="8496"/>
    <lineage>
        <taxon>Eukaryota</taxon>
        <taxon>Metazoa</taxon>
        <taxon>Chordata</taxon>
        <taxon>Craniata</taxon>
        <taxon>Vertebrata</taxon>
        <taxon>Euteleostomi</taxon>
        <taxon>Archelosauria</taxon>
        <taxon>Archosauria</taxon>
        <taxon>Crocodylia</taxon>
        <taxon>Alligatoridae</taxon>
        <taxon>Alligatorinae</taxon>
        <taxon>Alligator</taxon>
    </lineage>
</organism>
<reference evidence="1 2" key="1">
    <citation type="journal article" date="2012" name="Genome Biol.">
        <title>Sequencing three crocodilian genomes to illuminate the evolution of archosaurs and amniotes.</title>
        <authorList>
            <person name="St John J.A."/>
            <person name="Braun E.L."/>
            <person name="Isberg S.R."/>
            <person name="Miles L.G."/>
            <person name="Chong A.Y."/>
            <person name="Gongora J."/>
            <person name="Dalzell P."/>
            <person name="Moran C."/>
            <person name="Bed'hom B."/>
            <person name="Abzhanov A."/>
            <person name="Burgess S.C."/>
            <person name="Cooksey A.M."/>
            <person name="Castoe T.A."/>
            <person name="Crawford N.G."/>
            <person name="Densmore L.D."/>
            <person name="Drew J.C."/>
            <person name="Edwards S.V."/>
            <person name="Faircloth B.C."/>
            <person name="Fujita M.K."/>
            <person name="Greenwold M.J."/>
            <person name="Hoffmann F.G."/>
            <person name="Howard J.M."/>
            <person name="Iguchi T."/>
            <person name="Janes D.E."/>
            <person name="Khan S.Y."/>
            <person name="Kohno S."/>
            <person name="de Koning A.J."/>
            <person name="Lance S.L."/>
            <person name="McCarthy F.M."/>
            <person name="McCormack J.E."/>
            <person name="Merchant M.E."/>
            <person name="Peterson D.G."/>
            <person name="Pollock D.D."/>
            <person name="Pourmand N."/>
            <person name="Raney B.J."/>
            <person name="Roessler K.A."/>
            <person name="Sanford J.R."/>
            <person name="Sawyer R.H."/>
            <person name="Schmidt C.J."/>
            <person name="Triplett E.W."/>
            <person name="Tuberville T.D."/>
            <person name="Venegas-Anaya M."/>
            <person name="Howard J.T."/>
            <person name="Jarvis E.D."/>
            <person name="Guillette L.J.Jr."/>
            <person name="Glenn T.C."/>
            <person name="Green R.E."/>
            <person name="Ray D.A."/>
        </authorList>
    </citation>
    <scope>NUCLEOTIDE SEQUENCE [LARGE SCALE GENOMIC DNA]</scope>
    <source>
        <strain evidence="1">KSC_2009_1</strain>
    </source>
</reference>
<keyword evidence="2" id="KW-1185">Reference proteome</keyword>
<comment type="caution">
    <text evidence="1">The sequence shown here is derived from an EMBL/GenBank/DDBJ whole genome shotgun (WGS) entry which is preliminary data.</text>
</comment>
<evidence type="ECO:0000313" key="2">
    <source>
        <dbReference type="Proteomes" id="UP000050525"/>
    </source>
</evidence>
<dbReference type="Proteomes" id="UP000050525">
    <property type="component" value="Unassembled WGS sequence"/>
</dbReference>